<keyword evidence="1" id="KW-1133">Transmembrane helix</keyword>
<keyword evidence="1" id="KW-0812">Transmembrane</keyword>
<keyword evidence="3" id="KW-1185">Reference proteome</keyword>
<feature type="transmembrane region" description="Helical" evidence="1">
    <location>
        <begin position="194"/>
        <end position="218"/>
    </location>
</feature>
<protein>
    <recommendedName>
        <fullName evidence="4">3-hydroxyisobutyrate dehydrogenase</fullName>
    </recommendedName>
</protein>
<evidence type="ECO:0000313" key="3">
    <source>
        <dbReference type="Proteomes" id="UP001430848"/>
    </source>
</evidence>
<keyword evidence="1" id="KW-0472">Membrane</keyword>
<evidence type="ECO:0000256" key="1">
    <source>
        <dbReference type="SAM" id="Phobius"/>
    </source>
</evidence>
<name>A0ABR1PD53_DIAER</name>
<evidence type="ECO:0000313" key="2">
    <source>
        <dbReference type="EMBL" id="KAK7732628.1"/>
    </source>
</evidence>
<dbReference type="EMBL" id="JAKNSF020000019">
    <property type="protein sequence ID" value="KAK7732628.1"/>
    <property type="molecule type" value="Genomic_DNA"/>
</dbReference>
<dbReference type="Proteomes" id="UP001430848">
    <property type="component" value="Unassembled WGS sequence"/>
</dbReference>
<proteinExistence type="predicted"/>
<gene>
    <name evidence="2" type="ORF">SLS63_004883</name>
</gene>
<organism evidence="2 3">
    <name type="scientific">Diaporthe eres</name>
    <name type="common">Phomopsis oblonga</name>
    <dbReference type="NCBI Taxonomy" id="83184"/>
    <lineage>
        <taxon>Eukaryota</taxon>
        <taxon>Fungi</taxon>
        <taxon>Dikarya</taxon>
        <taxon>Ascomycota</taxon>
        <taxon>Pezizomycotina</taxon>
        <taxon>Sordariomycetes</taxon>
        <taxon>Sordariomycetidae</taxon>
        <taxon>Diaporthales</taxon>
        <taxon>Diaporthaceae</taxon>
        <taxon>Diaporthe</taxon>
        <taxon>Diaporthe eres species complex</taxon>
    </lineage>
</organism>
<sequence length="284" mass="31622">MVLQRIRSRPTLRNVSSSRGWNEPVVFVNTSCLSPEEKSKLVQEAYSVGQPWLRYNFPWNVTDFDPDDPESIWYNTGADLPAAMDARGCTFMFGPYLDRTLQRFFATTMFLDGIVAGTSNSCNLADRCFDSFSGSTELQALYNSSKVSFASINETFDNIAAGFTNYMRQNGNANYSAPAEGIVWHYATCLNVHWPWIALPASLVILTSLVLLPLTMFFTARAEVPVWKSHPLPFILRGPFVDDNSLPDGQGPRPAQTVDGLEDMVKEVRVRLDQAEGAARLVAA</sequence>
<dbReference type="PANTHER" id="PTHR35394:SF5">
    <property type="entry name" value="DUF3176 DOMAIN-CONTAINING PROTEIN"/>
    <property type="match status" value="1"/>
</dbReference>
<reference evidence="2 3" key="1">
    <citation type="submission" date="2024-02" db="EMBL/GenBank/DDBJ databases">
        <title>De novo assembly and annotation of 12 fungi associated with fruit tree decline syndrome in Ontario, Canada.</title>
        <authorList>
            <person name="Sulman M."/>
            <person name="Ellouze W."/>
            <person name="Ilyukhin E."/>
        </authorList>
    </citation>
    <scope>NUCLEOTIDE SEQUENCE [LARGE SCALE GENOMIC DNA]</scope>
    <source>
        <strain evidence="2 3">M169</strain>
    </source>
</reference>
<dbReference type="PANTHER" id="PTHR35394">
    <property type="entry name" value="DUF3176 DOMAIN-CONTAINING PROTEIN"/>
    <property type="match status" value="1"/>
</dbReference>
<accession>A0ABR1PD53</accession>
<comment type="caution">
    <text evidence="2">The sequence shown here is derived from an EMBL/GenBank/DDBJ whole genome shotgun (WGS) entry which is preliminary data.</text>
</comment>
<evidence type="ECO:0008006" key="4">
    <source>
        <dbReference type="Google" id="ProtNLM"/>
    </source>
</evidence>